<dbReference type="Pfam" id="PF04321">
    <property type="entry name" value="RmlD_sub_bind"/>
    <property type="match status" value="1"/>
</dbReference>
<evidence type="ECO:0000313" key="8">
    <source>
        <dbReference type="EMBL" id="SON57991.1"/>
    </source>
</evidence>
<dbReference type="OrthoDB" id="9803892at2"/>
<keyword evidence="6" id="KW-0521">NADP</keyword>
<reference evidence="9" key="1">
    <citation type="submission" date="2017-09" db="EMBL/GenBank/DDBJ databases">
        <title>Genome sequence of Nannocystis excedens DSM 71.</title>
        <authorList>
            <person name="Blom J."/>
        </authorList>
    </citation>
    <scope>NUCLEOTIDE SEQUENCE [LARGE SCALE GENOMIC DNA]</scope>
    <source>
        <strain evidence="9">type strain: E19</strain>
    </source>
</reference>
<dbReference type="CDD" id="cd05254">
    <property type="entry name" value="dTDP_HR_like_SDR_e"/>
    <property type="match status" value="1"/>
</dbReference>
<dbReference type="KEGG" id="hdi:HDIA_4450"/>
<comment type="similarity">
    <text evidence="2 6">Belongs to the dTDP-4-dehydrorhamnose reductase family.</text>
</comment>
<comment type="cofactor">
    <cofactor evidence="6">
        <name>Mg(2+)</name>
        <dbReference type="ChEBI" id="CHEBI:18420"/>
    </cofactor>
    <text evidence="6">Binds 1 Mg(2+) ion per monomer.</text>
</comment>
<dbReference type="Proteomes" id="UP000223606">
    <property type="component" value="Chromosome 1"/>
</dbReference>
<dbReference type="SUPFAM" id="SSF51735">
    <property type="entry name" value="NAD(P)-binding Rossmann-fold domains"/>
    <property type="match status" value="1"/>
</dbReference>
<keyword evidence="6 8" id="KW-0560">Oxidoreductase</keyword>
<evidence type="ECO:0000259" key="7">
    <source>
        <dbReference type="Pfam" id="PF04321"/>
    </source>
</evidence>
<dbReference type="EMBL" id="LT960614">
    <property type="protein sequence ID" value="SON57991.1"/>
    <property type="molecule type" value="Genomic_DNA"/>
</dbReference>
<dbReference type="GO" id="GO:0008831">
    <property type="term" value="F:dTDP-4-dehydrorhamnose reductase activity"/>
    <property type="evidence" value="ECO:0007669"/>
    <property type="project" value="UniProtKB-EC"/>
</dbReference>
<dbReference type="InterPro" id="IPR036291">
    <property type="entry name" value="NAD(P)-bd_dom_sf"/>
</dbReference>
<comment type="function">
    <text evidence="6">Catalyzes the reduction of dTDP-6-deoxy-L-lyxo-4-hexulose to yield dTDP-L-rhamnose.</text>
</comment>
<dbReference type="RefSeq" id="WP_099558169.1">
    <property type="nucleotide sequence ID" value="NZ_LT960614.1"/>
</dbReference>
<comment type="catalytic activity">
    <reaction evidence="5 6">
        <text>dTDP-beta-L-rhamnose + NADP(+) = dTDP-4-dehydro-beta-L-rhamnose + NADPH + H(+)</text>
        <dbReference type="Rhea" id="RHEA:21796"/>
        <dbReference type="ChEBI" id="CHEBI:15378"/>
        <dbReference type="ChEBI" id="CHEBI:57510"/>
        <dbReference type="ChEBI" id="CHEBI:57783"/>
        <dbReference type="ChEBI" id="CHEBI:58349"/>
        <dbReference type="ChEBI" id="CHEBI:62830"/>
        <dbReference type="EC" id="1.1.1.133"/>
    </reaction>
</comment>
<evidence type="ECO:0000256" key="3">
    <source>
        <dbReference type="ARBA" id="ARBA00012929"/>
    </source>
</evidence>
<dbReference type="UniPathway" id="UPA00124"/>
<evidence type="ECO:0000256" key="2">
    <source>
        <dbReference type="ARBA" id="ARBA00010944"/>
    </source>
</evidence>
<evidence type="ECO:0000256" key="5">
    <source>
        <dbReference type="ARBA" id="ARBA00048200"/>
    </source>
</evidence>
<name>A0A2C9DE01_9HYPH</name>
<accession>A0A2C9DE01</accession>
<keyword evidence="9" id="KW-1185">Reference proteome</keyword>
<gene>
    <name evidence="8" type="primary">rfbD</name>
    <name evidence="8" type="ORF">HDIA_4450</name>
</gene>
<dbReference type="PANTHER" id="PTHR10491:SF4">
    <property type="entry name" value="METHIONINE ADENOSYLTRANSFERASE 2 SUBUNIT BETA"/>
    <property type="match status" value="1"/>
</dbReference>
<proteinExistence type="inferred from homology"/>
<protein>
    <recommendedName>
        <fullName evidence="4 6">dTDP-4-dehydrorhamnose reductase</fullName>
        <ecNumber evidence="3 6">1.1.1.133</ecNumber>
    </recommendedName>
</protein>
<dbReference type="PANTHER" id="PTHR10491">
    <property type="entry name" value="DTDP-4-DEHYDRORHAMNOSE REDUCTASE"/>
    <property type="match status" value="1"/>
</dbReference>
<evidence type="ECO:0000256" key="4">
    <source>
        <dbReference type="ARBA" id="ARBA00017099"/>
    </source>
</evidence>
<sequence length="296" mass="31421">MARRRYVVTGREGQVVQSLVERGGERADIEIVPLGRPDLDLADRDGIASALEAAKPDLIVSAAAYTAVDRAEEDEAAAVAVNAVAPGAIGRVAERLGIPVIHLSTDYVFDGSKTGPYSEDDAVSPLGVYGRSKLEGERALAQATGNHAILRTAWVYSPFGNNFVKTMLRLAGTRDTLGVVDDQRGNPTSALDIADGILKVADNLLARSDPALRGVFNMSGQGRASWADFAIRIFDLSKTVGGPSASVNRIGTSDYPTPAKRPANSELDCGKIGREHGVVMPDWQVSAETVVRRLLA</sequence>
<dbReference type="AlphaFoldDB" id="A0A2C9DE01"/>
<evidence type="ECO:0000256" key="1">
    <source>
        <dbReference type="ARBA" id="ARBA00004781"/>
    </source>
</evidence>
<dbReference type="Gene3D" id="3.90.25.10">
    <property type="entry name" value="UDP-galactose 4-epimerase, domain 1"/>
    <property type="match status" value="1"/>
</dbReference>
<organism evidence="8 9">
    <name type="scientific">Hartmannibacter diazotrophicus</name>
    <dbReference type="NCBI Taxonomy" id="1482074"/>
    <lineage>
        <taxon>Bacteria</taxon>
        <taxon>Pseudomonadati</taxon>
        <taxon>Pseudomonadota</taxon>
        <taxon>Alphaproteobacteria</taxon>
        <taxon>Hyphomicrobiales</taxon>
        <taxon>Pleomorphomonadaceae</taxon>
        <taxon>Hartmannibacter</taxon>
    </lineage>
</organism>
<dbReference type="NCBIfam" id="TIGR01214">
    <property type="entry name" value="rmlD"/>
    <property type="match status" value="1"/>
</dbReference>
<evidence type="ECO:0000313" key="9">
    <source>
        <dbReference type="Proteomes" id="UP000223606"/>
    </source>
</evidence>
<dbReference type="InterPro" id="IPR005913">
    <property type="entry name" value="dTDP_dehydrorham_reduct"/>
</dbReference>
<dbReference type="Gene3D" id="3.40.50.720">
    <property type="entry name" value="NAD(P)-binding Rossmann-like Domain"/>
    <property type="match status" value="1"/>
</dbReference>
<comment type="pathway">
    <text evidence="1 6">Carbohydrate biosynthesis; dTDP-L-rhamnose biosynthesis.</text>
</comment>
<evidence type="ECO:0000256" key="6">
    <source>
        <dbReference type="RuleBase" id="RU364082"/>
    </source>
</evidence>
<feature type="domain" description="RmlD-like substrate binding" evidence="7">
    <location>
        <begin position="6"/>
        <end position="294"/>
    </location>
</feature>
<dbReference type="InterPro" id="IPR029903">
    <property type="entry name" value="RmlD-like-bd"/>
</dbReference>
<dbReference type="GO" id="GO:0019305">
    <property type="term" value="P:dTDP-rhamnose biosynthetic process"/>
    <property type="evidence" value="ECO:0007669"/>
    <property type="project" value="UniProtKB-UniPathway"/>
</dbReference>
<dbReference type="EC" id="1.1.1.133" evidence="3 6"/>